<name>A0A0W8FPJ0_9ZZZZ</name>
<dbReference type="InterPro" id="IPR011055">
    <property type="entry name" value="Dup_hybrid_motif"/>
</dbReference>
<evidence type="ECO:0000256" key="7">
    <source>
        <dbReference type="ARBA" id="ARBA00023049"/>
    </source>
</evidence>
<sequence>MDKKNFFVLVFIIFLIFSFSLYQPLINIFRDEQVSVPESISLKSINNKIEQGETLSSIFTKYGLRMEDLFEMKSATASIHPLREIQQGKHYSFFLNEQNYINSFTYRIDDDTILKIERVDGCFQAYKYKIPYETRILTIGGTIQNTLISTFGNEREDYLLALQAADILEWDIDFNTDIQTGDTFRIIVEGMYTDGKFKKYGRILSIEFVNNNQTYNAYLFEQDGRTDYYNAEGQSLRKAFLKAPLSFRRISSCFSKSRPHPILKIRRPHHGIDYAAATGTPVSTVADGTVTFAGYRGGYGKLIIISHRNGYQTHYGHLSRFAGGMRKGKRVQQGDLIGYVGATGLATGPHLHFEMREGGRAINPLSVKNVAGRPVSSSQMADFKRLTASMNKIFTVAFFYDTNDIERKNHYLQPTLLSALSISKTQ</sequence>
<evidence type="ECO:0000259" key="9">
    <source>
        <dbReference type="Pfam" id="PF04225"/>
    </source>
</evidence>
<dbReference type="PANTHER" id="PTHR21666">
    <property type="entry name" value="PEPTIDASE-RELATED"/>
    <property type="match status" value="1"/>
</dbReference>
<dbReference type="Gene3D" id="3.10.450.350">
    <property type="match status" value="2"/>
</dbReference>
<keyword evidence="3" id="KW-0645">Protease</keyword>
<dbReference type="AlphaFoldDB" id="A0A0W8FPJ0"/>
<dbReference type="SUPFAM" id="SSF51261">
    <property type="entry name" value="Duplicated hybrid motif"/>
    <property type="match status" value="1"/>
</dbReference>
<dbReference type="Pfam" id="PF19425">
    <property type="entry name" value="Csd3_N2"/>
    <property type="match status" value="1"/>
</dbReference>
<comment type="subcellular location">
    <subcellularLocation>
        <location evidence="2">Cell envelope</location>
    </subcellularLocation>
</comment>
<evidence type="ECO:0000256" key="5">
    <source>
        <dbReference type="ARBA" id="ARBA00022801"/>
    </source>
</evidence>
<comment type="cofactor">
    <cofactor evidence="1">
        <name>Zn(2+)</name>
        <dbReference type="ChEBI" id="CHEBI:29105"/>
    </cofactor>
</comment>
<dbReference type="InterPro" id="IPR016047">
    <property type="entry name" value="M23ase_b-sheet_dom"/>
</dbReference>
<proteinExistence type="predicted"/>
<dbReference type="GO" id="GO:0042834">
    <property type="term" value="F:peptidoglycan binding"/>
    <property type="evidence" value="ECO:0007669"/>
    <property type="project" value="InterPro"/>
</dbReference>
<dbReference type="PANTHER" id="PTHR21666:SF288">
    <property type="entry name" value="CELL DIVISION PROTEIN YTFB"/>
    <property type="match status" value="1"/>
</dbReference>
<keyword evidence="4" id="KW-0479">Metal-binding</keyword>
<dbReference type="InterPro" id="IPR007340">
    <property type="entry name" value="LysM_Opacity-associatedA"/>
</dbReference>
<evidence type="ECO:0000256" key="4">
    <source>
        <dbReference type="ARBA" id="ARBA00022723"/>
    </source>
</evidence>
<evidence type="ECO:0000256" key="3">
    <source>
        <dbReference type="ARBA" id="ARBA00022670"/>
    </source>
</evidence>
<evidence type="ECO:0000256" key="2">
    <source>
        <dbReference type="ARBA" id="ARBA00004196"/>
    </source>
</evidence>
<organism evidence="11">
    <name type="scientific">hydrocarbon metagenome</name>
    <dbReference type="NCBI Taxonomy" id="938273"/>
    <lineage>
        <taxon>unclassified sequences</taxon>
        <taxon>metagenomes</taxon>
        <taxon>ecological metagenomes</taxon>
    </lineage>
</organism>
<evidence type="ECO:0000259" key="8">
    <source>
        <dbReference type="Pfam" id="PF01551"/>
    </source>
</evidence>
<feature type="domain" description="Csd3-like second N-terminal" evidence="10">
    <location>
        <begin position="167"/>
        <end position="254"/>
    </location>
</feature>
<protein>
    <submittedName>
        <fullName evidence="11">Membrane protein</fullName>
    </submittedName>
</protein>
<evidence type="ECO:0000256" key="1">
    <source>
        <dbReference type="ARBA" id="ARBA00001947"/>
    </source>
</evidence>
<evidence type="ECO:0000256" key="6">
    <source>
        <dbReference type="ARBA" id="ARBA00022833"/>
    </source>
</evidence>
<dbReference type="GO" id="GO:0006508">
    <property type="term" value="P:proteolysis"/>
    <property type="evidence" value="ECO:0007669"/>
    <property type="project" value="UniProtKB-KW"/>
</dbReference>
<accession>A0A0W8FPJ0</accession>
<dbReference type="EMBL" id="LNQE01000938">
    <property type="protein sequence ID" value="KUG22837.1"/>
    <property type="molecule type" value="Genomic_DNA"/>
</dbReference>
<keyword evidence="7" id="KW-0482">Metalloprotease</keyword>
<feature type="domain" description="Opacity-associated protein A LysM-like" evidence="9">
    <location>
        <begin position="47"/>
        <end position="125"/>
    </location>
</feature>
<feature type="domain" description="M23ase beta-sheet core" evidence="8">
    <location>
        <begin position="268"/>
        <end position="364"/>
    </location>
</feature>
<dbReference type="Pfam" id="PF04225">
    <property type="entry name" value="LysM_OapA"/>
    <property type="match status" value="1"/>
</dbReference>
<dbReference type="CDD" id="cd12797">
    <property type="entry name" value="M23_peptidase"/>
    <property type="match status" value="1"/>
</dbReference>
<keyword evidence="5" id="KW-0378">Hydrolase</keyword>
<dbReference type="Gene3D" id="2.70.70.10">
    <property type="entry name" value="Glucose Permease (Domain IIA)"/>
    <property type="match status" value="1"/>
</dbReference>
<dbReference type="GO" id="GO:0004222">
    <property type="term" value="F:metalloendopeptidase activity"/>
    <property type="evidence" value="ECO:0007669"/>
    <property type="project" value="TreeGrafter"/>
</dbReference>
<dbReference type="GO" id="GO:0030313">
    <property type="term" value="C:cell envelope"/>
    <property type="evidence" value="ECO:0007669"/>
    <property type="project" value="UniProtKB-SubCell"/>
</dbReference>
<comment type="caution">
    <text evidence="11">The sequence shown here is derived from an EMBL/GenBank/DDBJ whole genome shotgun (WGS) entry which is preliminary data.</text>
</comment>
<dbReference type="InterPro" id="IPR050570">
    <property type="entry name" value="Cell_wall_metabolism_enzyme"/>
</dbReference>
<gene>
    <name evidence="11" type="ORF">ASZ90_007386</name>
</gene>
<reference evidence="11" key="1">
    <citation type="journal article" date="2015" name="Proc. Natl. Acad. Sci. U.S.A.">
        <title>Networks of energetic and metabolic interactions define dynamics in microbial communities.</title>
        <authorList>
            <person name="Embree M."/>
            <person name="Liu J.K."/>
            <person name="Al-Bassam M.M."/>
            <person name="Zengler K."/>
        </authorList>
    </citation>
    <scope>NUCLEOTIDE SEQUENCE</scope>
</reference>
<dbReference type="GO" id="GO:0046872">
    <property type="term" value="F:metal ion binding"/>
    <property type="evidence" value="ECO:0007669"/>
    <property type="project" value="UniProtKB-KW"/>
</dbReference>
<dbReference type="InterPro" id="IPR045834">
    <property type="entry name" value="Csd3_N2"/>
</dbReference>
<dbReference type="Pfam" id="PF01551">
    <property type="entry name" value="Peptidase_M23"/>
    <property type="match status" value="1"/>
</dbReference>
<keyword evidence="6" id="KW-0862">Zinc</keyword>
<evidence type="ECO:0000259" key="10">
    <source>
        <dbReference type="Pfam" id="PF19425"/>
    </source>
</evidence>
<evidence type="ECO:0000313" key="11">
    <source>
        <dbReference type="EMBL" id="KUG22837.1"/>
    </source>
</evidence>